<dbReference type="PROSITE" id="PS50297">
    <property type="entry name" value="ANK_REP_REGION"/>
    <property type="match status" value="3"/>
</dbReference>
<dbReference type="SUPFAM" id="SSF48403">
    <property type="entry name" value="Ankyrin repeat"/>
    <property type="match status" value="1"/>
</dbReference>
<dbReference type="PRINTS" id="PR01415">
    <property type="entry name" value="ANKYRIN"/>
</dbReference>
<accession>A0A383F1Q6</accession>
<reference evidence="3" key="1">
    <citation type="submission" date="2018-05" db="EMBL/GenBank/DDBJ databases">
        <authorList>
            <person name="Lanie J.A."/>
            <person name="Ng W.-L."/>
            <person name="Kazmierczak K.M."/>
            <person name="Andrzejewski T.M."/>
            <person name="Davidsen T.M."/>
            <person name="Wayne K.J."/>
            <person name="Tettelin H."/>
            <person name="Glass J.I."/>
            <person name="Rusch D."/>
            <person name="Podicherti R."/>
            <person name="Tsui H.-C.T."/>
            <person name="Winkler M.E."/>
        </authorList>
    </citation>
    <scope>NUCLEOTIDE SEQUENCE</scope>
</reference>
<evidence type="ECO:0000256" key="2">
    <source>
        <dbReference type="ARBA" id="ARBA00023043"/>
    </source>
</evidence>
<dbReference type="Pfam" id="PF13637">
    <property type="entry name" value="Ank_4"/>
    <property type="match status" value="1"/>
</dbReference>
<dbReference type="Pfam" id="PF12796">
    <property type="entry name" value="Ank_2"/>
    <property type="match status" value="1"/>
</dbReference>
<gene>
    <name evidence="3" type="ORF">METZ01_LOCUS515457</name>
</gene>
<keyword evidence="2" id="KW-0040">ANK repeat</keyword>
<dbReference type="PANTHER" id="PTHR24171">
    <property type="entry name" value="ANKYRIN REPEAT DOMAIN-CONTAINING PROTEIN 39-RELATED"/>
    <property type="match status" value="1"/>
</dbReference>
<keyword evidence="1" id="KW-0677">Repeat</keyword>
<organism evidence="3">
    <name type="scientific">marine metagenome</name>
    <dbReference type="NCBI Taxonomy" id="408172"/>
    <lineage>
        <taxon>unclassified sequences</taxon>
        <taxon>metagenomes</taxon>
        <taxon>ecological metagenomes</taxon>
    </lineage>
</organism>
<dbReference type="EMBL" id="UINC01230466">
    <property type="protein sequence ID" value="SVE62603.1"/>
    <property type="molecule type" value="Genomic_DNA"/>
</dbReference>
<dbReference type="InterPro" id="IPR036770">
    <property type="entry name" value="Ankyrin_rpt-contain_sf"/>
</dbReference>
<feature type="non-terminal residue" evidence="3">
    <location>
        <position position="182"/>
    </location>
</feature>
<evidence type="ECO:0000313" key="3">
    <source>
        <dbReference type="EMBL" id="SVE62603.1"/>
    </source>
</evidence>
<dbReference type="PROSITE" id="PS50088">
    <property type="entry name" value="ANK_REPEAT"/>
    <property type="match status" value="3"/>
</dbReference>
<sequence>MKKLTSLVIILAVTSLLATTAFADPIHEAAIAGNLADLKRALDASADTNAKDENGATALHHAAGNGHKEAAELLIAKGADMAAKDNRFGSTPLHWAAYRGREKVVEVLIANGADVNATNSLGRIPVHDAADQGHKKITEILITSGAEVNAKAGNGNTPLDLAVNNEEVTALLRKHGGKLGSI</sequence>
<protein>
    <submittedName>
        <fullName evidence="3">Uncharacterized protein</fullName>
    </submittedName>
</protein>
<dbReference type="InterPro" id="IPR002110">
    <property type="entry name" value="Ankyrin_rpt"/>
</dbReference>
<dbReference type="Gene3D" id="1.25.40.20">
    <property type="entry name" value="Ankyrin repeat-containing domain"/>
    <property type="match status" value="2"/>
</dbReference>
<dbReference type="AlphaFoldDB" id="A0A383F1Q6"/>
<name>A0A383F1Q6_9ZZZZ</name>
<dbReference type="SMART" id="SM00248">
    <property type="entry name" value="ANK"/>
    <property type="match status" value="5"/>
</dbReference>
<proteinExistence type="predicted"/>
<evidence type="ECO:0000256" key="1">
    <source>
        <dbReference type="ARBA" id="ARBA00022737"/>
    </source>
</evidence>